<proteinExistence type="predicted"/>
<dbReference type="Pfam" id="PF00533">
    <property type="entry name" value="BRCT"/>
    <property type="match status" value="1"/>
</dbReference>
<sequence>MPRSSANPKPIFTSLVIATAAPLGGQFKDLDLNRWITYRSGRYSLDMDESVTHLVVPDTEFKTTTSNPRVRAALKTRGKIKIVTKDWLEDCMTEGRRLDTKGFELGDVVKKERKKERERKKMEKGADVGLRGVDYNLFHVYYDETFFRYAVTIVNEEGARYEMTLYESNTSRPHLYWFSAKFYKRKGDSSPHYYRPSPCSGLFWREYVHFETFFLKKTGIPWDKRLLRGWKGGKGKFWYEPPTGGKPVGYVPVEYMPEETAEAEWTNWVRKDGREEGGGRGDQLASTPAEDIAMNCDEIDSRDTGGNNTSKDNAEEQLTQTREDEGDVAQIPAEGIFISDNTKMRDSDQRKTPEEQHSRNNDRDQDFQIRMIFKAPPTSICFPALATHQ</sequence>
<protein>
    <recommendedName>
        <fullName evidence="2">BRCT domain-containing protein</fullName>
    </recommendedName>
</protein>
<gene>
    <name evidence="3" type="ORF">B0T14DRAFT_171291</name>
</gene>
<dbReference type="PROSITE" id="PS50172">
    <property type="entry name" value="BRCT"/>
    <property type="match status" value="1"/>
</dbReference>
<reference evidence="3" key="1">
    <citation type="submission" date="2023-06" db="EMBL/GenBank/DDBJ databases">
        <title>Genome-scale phylogeny and comparative genomics of the fungal order Sordariales.</title>
        <authorList>
            <consortium name="Lawrence Berkeley National Laboratory"/>
            <person name="Hensen N."/>
            <person name="Bonometti L."/>
            <person name="Westerberg I."/>
            <person name="Brannstrom I.O."/>
            <person name="Guillou S."/>
            <person name="Cros-Aarteil S."/>
            <person name="Calhoun S."/>
            <person name="Haridas S."/>
            <person name="Kuo A."/>
            <person name="Mondo S."/>
            <person name="Pangilinan J."/>
            <person name="Riley R."/>
            <person name="Labutti K."/>
            <person name="Andreopoulos B."/>
            <person name="Lipzen A."/>
            <person name="Chen C."/>
            <person name="Yanf M."/>
            <person name="Daum C."/>
            <person name="Ng V."/>
            <person name="Clum A."/>
            <person name="Steindorff A."/>
            <person name="Ohm R."/>
            <person name="Martin F."/>
            <person name="Silar P."/>
            <person name="Natvig D."/>
            <person name="Lalanne C."/>
            <person name="Gautier V."/>
            <person name="Ament-Velasquez S.L."/>
            <person name="Kruys A."/>
            <person name="Hutchinson M.I."/>
            <person name="Powell A.J."/>
            <person name="Barry K."/>
            <person name="Miller A.N."/>
            <person name="Grigoriev I.V."/>
            <person name="Debuchy R."/>
            <person name="Gladieux P."/>
            <person name="Thoren M.H."/>
            <person name="Johannesson H."/>
        </authorList>
    </citation>
    <scope>NUCLEOTIDE SEQUENCE</scope>
    <source>
        <strain evidence="3">CBS 606.72</strain>
    </source>
</reference>
<dbReference type="Proteomes" id="UP001175000">
    <property type="component" value="Unassembled WGS sequence"/>
</dbReference>
<dbReference type="AlphaFoldDB" id="A0AA39WX63"/>
<comment type="caution">
    <text evidence="3">The sequence shown here is derived from an EMBL/GenBank/DDBJ whole genome shotgun (WGS) entry which is preliminary data.</text>
</comment>
<feature type="region of interest" description="Disordered" evidence="1">
    <location>
        <begin position="272"/>
        <end position="366"/>
    </location>
</feature>
<dbReference type="SUPFAM" id="SSF52113">
    <property type="entry name" value="BRCT domain"/>
    <property type="match status" value="1"/>
</dbReference>
<organism evidence="3 4">
    <name type="scientific">Immersiella caudata</name>
    <dbReference type="NCBI Taxonomy" id="314043"/>
    <lineage>
        <taxon>Eukaryota</taxon>
        <taxon>Fungi</taxon>
        <taxon>Dikarya</taxon>
        <taxon>Ascomycota</taxon>
        <taxon>Pezizomycotina</taxon>
        <taxon>Sordariomycetes</taxon>
        <taxon>Sordariomycetidae</taxon>
        <taxon>Sordariales</taxon>
        <taxon>Lasiosphaeriaceae</taxon>
        <taxon>Immersiella</taxon>
    </lineage>
</organism>
<evidence type="ECO:0000259" key="2">
    <source>
        <dbReference type="PROSITE" id="PS50172"/>
    </source>
</evidence>
<name>A0AA39WX63_9PEZI</name>
<evidence type="ECO:0000313" key="4">
    <source>
        <dbReference type="Proteomes" id="UP001175000"/>
    </source>
</evidence>
<evidence type="ECO:0000256" key="1">
    <source>
        <dbReference type="SAM" id="MobiDB-lite"/>
    </source>
</evidence>
<dbReference type="InterPro" id="IPR001357">
    <property type="entry name" value="BRCT_dom"/>
</dbReference>
<dbReference type="EMBL" id="JAULSU010000003">
    <property type="protein sequence ID" value="KAK0623279.1"/>
    <property type="molecule type" value="Genomic_DNA"/>
</dbReference>
<dbReference type="Gene3D" id="3.40.50.10190">
    <property type="entry name" value="BRCT domain"/>
    <property type="match status" value="1"/>
</dbReference>
<feature type="domain" description="BRCT" evidence="2">
    <location>
        <begin position="7"/>
        <end position="105"/>
    </location>
</feature>
<keyword evidence="4" id="KW-1185">Reference proteome</keyword>
<evidence type="ECO:0000313" key="3">
    <source>
        <dbReference type="EMBL" id="KAK0623279.1"/>
    </source>
</evidence>
<feature type="compositionally biased region" description="Polar residues" evidence="1">
    <location>
        <begin position="304"/>
        <end position="320"/>
    </location>
</feature>
<accession>A0AA39WX63</accession>
<dbReference type="InterPro" id="IPR036420">
    <property type="entry name" value="BRCT_dom_sf"/>
</dbReference>
<feature type="compositionally biased region" description="Basic and acidic residues" evidence="1">
    <location>
        <begin position="342"/>
        <end position="366"/>
    </location>
</feature>